<protein>
    <recommendedName>
        <fullName evidence="3">HIRAN domain-containing protein</fullName>
    </recommendedName>
</protein>
<feature type="domain" description="HIRAN" evidence="3">
    <location>
        <begin position="131"/>
        <end position="232"/>
    </location>
</feature>
<organism evidence="4 5">
    <name type="scientific">Jeotgalibacillus malaysiensis</name>
    <dbReference type="NCBI Taxonomy" id="1508404"/>
    <lineage>
        <taxon>Bacteria</taxon>
        <taxon>Bacillati</taxon>
        <taxon>Bacillota</taxon>
        <taxon>Bacilli</taxon>
        <taxon>Bacillales</taxon>
        <taxon>Caryophanaceae</taxon>
        <taxon>Jeotgalibacillus</taxon>
    </lineage>
</organism>
<dbReference type="GO" id="GO:0008270">
    <property type="term" value="F:zinc ion binding"/>
    <property type="evidence" value="ECO:0007669"/>
    <property type="project" value="InterPro"/>
</dbReference>
<evidence type="ECO:0000256" key="1">
    <source>
        <dbReference type="ARBA" id="ARBA00022723"/>
    </source>
</evidence>
<dbReference type="SMART" id="SM00910">
    <property type="entry name" value="HIRAN"/>
    <property type="match status" value="1"/>
</dbReference>
<dbReference type="KEGG" id="jeo:JMA_35430"/>
<sequence>MSKIKSLLLVWKNYKNDLYYHIGTLSFNGEVYTFEYSFNSDSTRNVKSAIDNGYTGHPAFPSLDKVYTSDHLFEAFNRRIPDQSRIGYENFLSDLNLTNQADRMDILQATRGALANDPYTFEQPLKLNDETLSATFFINGMRHREFNDQEWLNEIDSGDRLHMEIEPDNFADPYAVKILSSNQVHLGYVPGIYNQALFALLKRDVPLKLLVRKIRLDFSPQWWVEVDFEAKVNINDTDLLIKSNLNHLLHKESA</sequence>
<evidence type="ECO:0000259" key="3">
    <source>
        <dbReference type="SMART" id="SM00910"/>
    </source>
</evidence>
<dbReference type="Pfam" id="PF08797">
    <property type="entry name" value="HIRAN"/>
    <property type="match status" value="1"/>
</dbReference>
<reference evidence="4 5" key="1">
    <citation type="submission" date="2014-08" db="EMBL/GenBank/DDBJ databases">
        <title>Complete genome of a marine bacteria Jeotgalibacillus malaysiensis.</title>
        <authorList>
            <person name="Yaakop A.S."/>
            <person name="Chan K.-G."/>
            <person name="Goh K.M."/>
        </authorList>
    </citation>
    <scope>NUCLEOTIDE SEQUENCE [LARGE SCALE GENOMIC DNA]</scope>
    <source>
        <strain evidence="4 5">D5</strain>
    </source>
</reference>
<keyword evidence="1" id="KW-0479">Metal-binding</keyword>
<dbReference type="BioCyc" id="JESP1508404:G14D9-12824-MONOMER"/>
<dbReference type="EMBL" id="CP009416">
    <property type="protein sequence ID" value="AJD92860.1"/>
    <property type="molecule type" value="Genomic_DNA"/>
</dbReference>
<evidence type="ECO:0000313" key="5">
    <source>
        <dbReference type="Proteomes" id="UP000031449"/>
    </source>
</evidence>
<dbReference type="OrthoDB" id="46144at2"/>
<dbReference type="GO" id="GO:0003676">
    <property type="term" value="F:nucleic acid binding"/>
    <property type="evidence" value="ECO:0007669"/>
    <property type="project" value="InterPro"/>
</dbReference>
<evidence type="ECO:0000313" key="4">
    <source>
        <dbReference type="EMBL" id="AJD92860.1"/>
    </source>
</evidence>
<keyword evidence="2" id="KW-0378">Hydrolase</keyword>
<dbReference type="AlphaFoldDB" id="A0A0B5ARI5"/>
<dbReference type="InterPro" id="IPR014905">
    <property type="entry name" value="HIRAN"/>
</dbReference>
<accession>A0A0B5ARI5</accession>
<dbReference type="Gene3D" id="3.30.70.2330">
    <property type="match status" value="1"/>
</dbReference>
<proteinExistence type="predicted"/>
<keyword evidence="5" id="KW-1185">Reference proteome</keyword>
<dbReference type="GO" id="GO:0016818">
    <property type="term" value="F:hydrolase activity, acting on acid anhydrides, in phosphorus-containing anhydrides"/>
    <property type="evidence" value="ECO:0007669"/>
    <property type="project" value="InterPro"/>
</dbReference>
<name>A0A0B5ARI5_9BACL</name>
<dbReference type="Proteomes" id="UP000031449">
    <property type="component" value="Chromosome"/>
</dbReference>
<evidence type="ECO:0000256" key="2">
    <source>
        <dbReference type="ARBA" id="ARBA00022801"/>
    </source>
</evidence>
<dbReference type="HOGENOM" id="CLU_097483_0_0_9"/>
<gene>
    <name evidence="4" type="ORF">JMA_35430</name>
</gene>